<evidence type="ECO:0000313" key="4">
    <source>
        <dbReference type="EMBL" id="MDO1531266.1"/>
    </source>
</evidence>
<feature type="transmembrane region" description="Helical" evidence="3">
    <location>
        <begin position="389"/>
        <end position="406"/>
    </location>
</feature>
<feature type="transmembrane region" description="Helical" evidence="3">
    <location>
        <begin position="84"/>
        <end position="103"/>
    </location>
</feature>
<feature type="transmembrane region" description="Helical" evidence="3">
    <location>
        <begin position="203"/>
        <end position="222"/>
    </location>
</feature>
<dbReference type="RefSeq" id="WP_301803607.1">
    <property type="nucleotide sequence ID" value="NZ_JAUJZH010000002.1"/>
</dbReference>
<proteinExistence type="predicted"/>
<dbReference type="Proteomes" id="UP001169027">
    <property type="component" value="Unassembled WGS sequence"/>
</dbReference>
<keyword evidence="2" id="KW-0802">TPR repeat</keyword>
<feature type="transmembrane region" description="Helical" evidence="3">
    <location>
        <begin position="109"/>
        <end position="126"/>
    </location>
</feature>
<feature type="transmembrane region" description="Helical" evidence="3">
    <location>
        <begin position="258"/>
        <end position="275"/>
    </location>
</feature>
<name>A0ABT8RX94_9BURK</name>
<dbReference type="InterPro" id="IPR052346">
    <property type="entry name" value="O-mannosyl-transferase_TMTC"/>
</dbReference>
<protein>
    <recommendedName>
        <fullName evidence="6">Tetratricopeptide repeat protein</fullName>
    </recommendedName>
</protein>
<keyword evidence="1" id="KW-0677">Repeat</keyword>
<keyword evidence="3" id="KW-0472">Membrane</keyword>
<dbReference type="InterPro" id="IPR011990">
    <property type="entry name" value="TPR-like_helical_dom_sf"/>
</dbReference>
<reference evidence="4" key="1">
    <citation type="submission" date="2023-06" db="EMBL/GenBank/DDBJ databases">
        <authorList>
            <person name="Jiang Y."/>
            <person name="Liu Q."/>
        </authorList>
    </citation>
    <scope>NUCLEOTIDE SEQUENCE</scope>
    <source>
        <strain evidence="4">CGMCC 1.12090</strain>
    </source>
</reference>
<feature type="transmembrane region" description="Helical" evidence="3">
    <location>
        <begin position="146"/>
        <end position="168"/>
    </location>
</feature>
<feature type="transmembrane region" description="Helical" evidence="3">
    <location>
        <begin position="20"/>
        <end position="37"/>
    </location>
</feature>
<dbReference type="PANTHER" id="PTHR44227">
    <property type="match status" value="1"/>
</dbReference>
<feature type="transmembrane region" description="Helical" evidence="3">
    <location>
        <begin position="363"/>
        <end position="383"/>
    </location>
</feature>
<evidence type="ECO:0000256" key="2">
    <source>
        <dbReference type="ARBA" id="ARBA00022803"/>
    </source>
</evidence>
<evidence type="ECO:0000256" key="3">
    <source>
        <dbReference type="SAM" id="Phobius"/>
    </source>
</evidence>
<feature type="transmembrane region" description="Helical" evidence="3">
    <location>
        <begin position="418"/>
        <end position="438"/>
    </location>
</feature>
<comment type="caution">
    <text evidence="4">The sequence shown here is derived from an EMBL/GenBank/DDBJ whole genome shotgun (WGS) entry which is preliminary data.</text>
</comment>
<keyword evidence="3" id="KW-1133">Transmembrane helix</keyword>
<feature type="transmembrane region" description="Helical" evidence="3">
    <location>
        <begin position="228"/>
        <end position="246"/>
    </location>
</feature>
<keyword evidence="3" id="KW-0812">Transmembrane</keyword>
<keyword evidence="5" id="KW-1185">Reference proteome</keyword>
<dbReference type="EMBL" id="JAUKVY010000002">
    <property type="protein sequence ID" value="MDO1531266.1"/>
    <property type="molecule type" value="Genomic_DNA"/>
</dbReference>
<sequence>MFSSPPSVLPKEAAGSKAGLAWLPWVVLLAVTFACYAPGLHGGFVFDDDVNILGNDRLRISSLNWRELWAAAWSGDAGPLGRPVALLTFALNLYFGGGGPYAFKLVNVLIHLANVLLIGATAQALYDAFVQRRWPKTTTSTIDKWAGWMVAALWALHPINLTSVLYVVQRMTSLSALFGLVGLLIFVRFRAMTWQRQDVSHPVWKAVLAGFSIAVLVLLSALTKESGLLFAPLLLWIEYSIFGFMYRGRPLHLLSFDLQRFTTMLVCVGAIYIAVFKLPAMLGPGAFNNRDFTLTERALTESRVLFYYLRMVVLPRNAELSLYHDDFEVSSSLWSPVSTALSVAGLAVICISAWLFRRKAPELWFALGWFLIAHAMESTIFPLELVHEHRNYFATFGLFLLVPLYLRRITKPEVRRLCVALFCAYLALLCFVTGVRALQWSNHVDWAALEAANHPASPRATYELARVYMALLDSTGEARFGELADEALLQAANGYLPGVLPYLARIHLAYFRNLDPAPSVFEKAKYAFEHWPYRNINTAALRSFVTCQIDGKCRLPDAQALELLEAALRNPRISNRDRGEVNKLLAQYYINKYNDLPKGTLLIHKAIDADDSAASRLMYAQALAMQGQFGDALGQLDEAEKLDRKHVHGRQIDEERKSIRQVAANQ</sequence>
<dbReference type="PANTHER" id="PTHR44227:SF3">
    <property type="entry name" value="PROTEIN O-MANNOSYL-TRANSFERASE TMTC4"/>
    <property type="match status" value="1"/>
</dbReference>
<gene>
    <name evidence="4" type="ORF">Q2T77_03115</name>
</gene>
<accession>A0ABT8RX94</accession>
<evidence type="ECO:0000313" key="5">
    <source>
        <dbReference type="Proteomes" id="UP001169027"/>
    </source>
</evidence>
<feature type="transmembrane region" description="Helical" evidence="3">
    <location>
        <begin position="333"/>
        <end position="356"/>
    </location>
</feature>
<dbReference type="Gene3D" id="1.25.40.10">
    <property type="entry name" value="Tetratricopeptide repeat domain"/>
    <property type="match status" value="1"/>
</dbReference>
<evidence type="ECO:0008006" key="6">
    <source>
        <dbReference type="Google" id="ProtNLM"/>
    </source>
</evidence>
<feature type="transmembrane region" description="Helical" evidence="3">
    <location>
        <begin position="174"/>
        <end position="191"/>
    </location>
</feature>
<evidence type="ECO:0000256" key="1">
    <source>
        <dbReference type="ARBA" id="ARBA00022737"/>
    </source>
</evidence>
<organism evidence="4 5">
    <name type="scientific">Variovorax ginsengisoli</name>
    <dbReference type="NCBI Taxonomy" id="363844"/>
    <lineage>
        <taxon>Bacteria</taxon>
        <taxon>Pseudomonadati</taxon>
        <taxon>Pseudomonadota</taxon>
        <taxon>Betaproteobacteria</taxon>
        <taxon>Burkholderiales</taxon>
        <taxon>Comamonadaceae</taxon>
        <taxon>Variovorax</taxon>
    </lineage>
</organism>